<evidence type="ECO:0000256" key="5">
    <source>
        <dbReference type="SAM" id="Phobius"/>
    </source>
</evidence>
<evidence type="ECO:0000256" key="2">
    <source>
        <dbReference type="ARBA" id="ARBA00008670"/>
    </source>
</evidence>
<keyword evidence="3" id="KW-0202">Cytokine</keyword>
<dbReference type="SMART" id="SM00207">
    <property type="entry name" value="TNF"/>
    <property type="match status" value="1"/>
</dbReference>
<keyword evidence="8" id="KW-1185">Reference proteome</keyword>
<dbReference type="AlphaFoldDB" id="A0AAV4DVH0"/>
<evidence type="ECO:0000313" key="7">
    <source>
        <dbReference type="EMBL" id="GFO48327.1"/>
    </source>
</evidence>
<dbReference type="PANTHER" id="PTHR11471">
    <property type="entry name" value="TUMOR NECROSIS FACTOR FAMILY MEMBER"/>
    <property type="match status" value="1"/>
</dbReference>
<dbReference type="Proteomes" id="UP000735302">
    <property type="component" value="Unassembled WGS sequence"/>
</dbReference>
<comment type="caution">
    <text evidence="7">The sequence shown here is derived from an EMBL/GenBank/DDBJ whole genome shotgun (WGS) entry which is preliminary data.</text>
</comment>
<accession>A0AAV4DVH0</accession>
<dbReference type="GO" id="GO:0005125">
    <property type="term" value="F:cytokine activity"/>
    <property type="evidence" value="ECO:0007669"/>
    <property type="project" value="UniProtKB-KW"/>
</dbReference>
<reference evidence="7 8" key="1">
    <citation type="journal article" date="2021" name="Elife">
        <title>Chloroplast acquisition without the gene transfer in kleptoplastic sea slugs, Plakobranchus ocellatus.</title>
        <authorList>
            <person name="Maeda T."/>
            <person name="Takahashi S."/>
            <person name="Yoshida T."/>
            <person name="Shimamura S."/>
            <person name="Takaki Y."/>
            <person name="Nagai Y."/>
            <person name="Toyoda A."/>
            <person name="Suzuki Y."/>
            <person name="Arimoto A."/>
            <person name="Ishii H."/>
            <person name="Satoh N."/>
            <person name="Nishiyama T."/>
            <person name="Hasebe M."/>
            <person name="Maruyama T."/>
            <person name="Minagawa J."/>
            <person name="Obokata J."/>
            <person name="Shigenobu S."/>
        </authorList>
    </citation>
    <scope>NUCLEOTIDE SEQUENCE [LARGE SCALE GENOMIC DNA]</scope>
</reference>
<feature type="domain" description="THD" evidence="6">
    <location>
        <begin position="148"/>
        <end position="302"/>
    </location>
</feature>
<dbReference type="GO" id="GO:0005164">
    <property type="term" value="F:tumor necrosis factor receptor binding"/>
    <property type="evidence" value="ECO:0007669"/>
    <property type="project" value="InterPro"/>
</dbReference>
<gene>
    <name evidence="7" type="ORF">PoB_007483200</name>
</gene>
<protein>
    <submittedName>
        <fullName evidence="7">Tumor necrosis factor ligand superfamily member 6</fullName>
    </submittedName>
</protein>
<evidence type="ECO:0000256" key="1">
    <source>
        <dbReference type="ARBA" id="ARBA00004370"/>
    </source>
</evidence>
<dbReference type="EMBL" id="BLXT01008388">
    <property type="protein sequence ID" value="GFO48327.1"/>
    <property type="molecule type" value="Genomic_DNA"/>
</dbReference>
<evidence type="ECO:0000256" key="4">
    <source>
        <dbReference type="ARBA" id="ARBA00023136"/>
    </source>
</evidence>
<dbReference type="InterPro" id="IPR008983">
    <property type="entry name" value="Tumour_necrosis_fac-like_dom"/>
</dbReference>
<keyword evidence="5" id="KW-0812">Transmembrane</keyword>
<dbReference type="GO" id="GO:0005615">
    <property type="term" value="C:extracellular space"/>
    <property type="evidence" value="ECO:0007669"/>
    <property type="project" value="UniProtKB-KW"/>
</dbReference>
<dbReference type="GO" id="GO:0016020">
    <property type="term" value="C:membrane"/>
    <property type="evidence" value="ECO:0007669"/>
    <property type="project" value="UniProtKB-SubCell"/>
</dbReference>
<evidence type="ECO:0000313" key="8">
    <source>
        <dbReference type="Proteomes" id="UP000735302"/>
    </source>
</evidence>
<evidence type="ECO:0000259" key="6">
    <source>
        <dbReference type="PROSITE" id="PS50049"/>
    </source>
</evidence>
<evidence type="ECO:0000256" key="3">
    <source>
        <dbReference type="ARBA" id="ARBA00022514"/>
    </source>
</evidence>
<dbReference type="SUPFAM" id="SSF49842">
    <property type="entry name" value="TNF-like"/>
    <property type="match status" value="1"/>
</dbReference>
<keyword evidence="4 5" id="KW-0472">Membrane</keyword>
<dbReference type="InterPro" id="IPR006052">
    <property type="entry name" value="TNF_dom"/>
</dbReference>
<name>A0AAV4DVH0_9GAST</name>
<organism evidence="7 8">
    <name type="scientific">Plakobranchus ocellatus</name>
    <dbReference type="NCBI Taxonomy" id="259542"/>
    <lineage>
        <taxon>Eukaryota</taxon>
        <taxon>Metazoa</taxon>
        <taxon>Spiralia</taxon>
        <taxon>Lophotrochozoa</taxon>
        <taxon>Mollusca</taxon>
        <taxon>Gastropoda</taxon>
        <taxon>Heterobranchia</taxon>
        <taxon>Euthyneura</taxon>
        <taxon>Panpulmonata</taxon>
        <taxon>Sacoglossa</taxon>
        <taxon>Placobranchoidea</taxon>
        <taxon>Plakobranchidae</taxon>
        <taxon>Plakobranchus</taxon>
    </lineage>
</organism>
<dbReference type="GO" id="GO:0006955">
    <property type="term" value="P:immune response"/>
    <property type="evidence" value="ECO:0007669"/>
    <property type="project" value="InterPro"/>
</dbReference>
<keyword evidence="5" id="KW-1133">Transmembrane helix</keyword>
<comment type="subcellular location">
    <subcellularLocation>
        <location evidence="1">Membrane</location>
    </subcellularLocation>
</comment>
<dbReference type="PANTHER" id="PTHR11471:SF13">
    <property type="entry name" value="TNF FAMILY PROFILE DOMAIN-CONTAINING PROTEIN"/>
    <property type="match status" value="1"/>
</dbReference>
<proteinExistence type="inferred from homology"/>
<comment type="similarity">
    <text evidence="2">Belongs to the tumor necrosis factor family.</text>
</comment>
<dbReference type="Gene3D" id="2.60.120.40">
    <property type="match status" value="1"/>
</dbReference>
<dbReference type="Pfam" id="PF00229">
    <property type="entry name" value="TNF"/>
    <property type="match status" value="1"/>
</dbReference>
<feature type="transmembrane region" description="Helical" evidence="5">
    <location>
        <begin position="31"/>
        <end position="54"/>
    </location>
</feature>
<sequence>MASKKVLIDEGEAGGTIYKDQGRNARSTLRCALAMTSASFAMSIFTFAVLILFYELNYAPVAESDQIILANHPAACLPCLKLLRDLSRDALQDPLLQKLDRKIVNNEEICCAYTSDQMSVMFQSAMKLSSNAQVLPQYNVSDFKFSPVSAHKRIIPKKKNEDDSQFNSQSQACEFEPDDPRYGVEHHRGVEISKTGLKILYGGLYYVYTSIQFRSRSPRPCQEFPYKASASYVMRYNANQRGLDPLLKASYTCCETCTSVQETRFVGGLFVLNPGDEIQVSVSGYELVAFNAYSSFLGLVMLGGGPLLAQSNV</sequence>
<dbReference type="PROSITE" id="PS50049">
    <property type="entry name" value="THD_2"/>
    <property type="match status" value="1"/>
</dbReference>